<dbReference type="EMBL" id="KI913998">
    <property type="protein sequence ID" value="ETV92629.1"/>
    <property type="molecule type" value="Genomic_DNA"/>
</dbReference>
<proteinExistence type="predicted"/>
<organism evidence="1">
    <name type="scientific">Aphanomyces invadans</name>
    <dbReference type="NCBI Taxonomy" id="157072"/>
    <lineage>
        <taxon>Eukaryota</taxon>
        <taxon>Sar</taxon>
        <taxon>Stramenopiles</taxon>
        <taxon>Oomycota</taxon>
        <taxon>Saprolegniomycetes</taxon>
        <taxon>Saprolegniales</taxon>
        <taxon>Verrucalvaceae</taxon>
        <taxon>Aphanomyces</taxon>
    </lineage>
</organism>
<gene>
    <name evidence="1" type="ORF">H310_13080</name>
</gene>
<dbReference type="OrthoDB" id="62356at2759"/>
<accession>A0A024TF38</accession>
<reference evidence="1" key="1">
    <citation type="submission" date="2013-12" db="EMBL/GenBank/DDBJ databases">
        <title>The Genome Sequence of Aphanomyces invadans NJM9701.</title>
        <authorList>
            <consortium name="The Broad Institute Genomics Platform"/>
            <person name="Russ C."/>
            <person name="Tyler B."/>
            <person name="van West P."/>
            <person name="Dieguez-Uribeondo J."/>
            <person name="Young S.K."/>
            <person name="Zeng Q."/>
            <person name="Gargeya S."/>
            <person name="Fitzgerald M."/>
            <person name="Abouelleil A."/>
            <person name="Alvarado L."/>
            <person name="Chapman S.B."/>
            <person name="Gainer-Dewar J."/>
            <person name="Goldberg J."/>
            <person name="Griggs A."/>
            <person name="Gujja S."/>
            <person name="Hansen M."/>
            <person name="Howarth C."/>
            <person name="Imamovic A."/>
            <person name="Ireland A."/>
            <person name="Larimer J."/>
            <person name="McCowan C."/>
            <person name="Murphy C."/>
            <person name="Pearson M."/>
            <person name="Poon T.W."/>
            <person name="Priest M."/>
            <person name="Roberts A."/>
            <person name="Saif S."/>
            <person name="Shea T."/>
            <person name="Sykes S."/>
            <person name="Wortman J."/>
            <person name="Nusbaum C."/>
            <person name="Birren B."/>
        </authorList>
    </citation>
    <scope>NUCLEOTIDE SEQUENCE [LARGE SCALE GENOMIC DNA]</scope>
    <source>
        <strain evidence="1">NJM9701</strain>
    </source>
</reference>
<dbReference type="RefSeq" id="XP_008878665.1">
    <property type="nucleotide sequence ID" value="XM_008880443.1"/>
</dbReference>
<name>A0A024TF38_9STRA</name>
<dbReference type="GeneID" id="20090130"/>
<dbReference type="AlphaFoldDB" id="A0A024TF38"/>
<dbReference type="eggNOG" id="ENOG502S5UR">
    <property type="taxonomic scope" value="Eukaryota"/>
</dbReference>
<dbReference type="VEuPathDB" id="FungiDB:H310_13080"/>
<protein>
    <submittedName>
        <fullName evidence="1">Uncharacterized protein</fullName>
    </submittedName>
</protein>
<sequence>MTMASRVDDSSDVAMPPKDLAELEVDSTASENLSVLCVKRGIANSQGLSSTVVKVAPDAPSTVQVDLPGVEGSNDARAHALELENKALAAELTQSYAREARLRAHATALTERLHEASSVQVHPESVESKEVNLLRQHVRRLQDMVDEVERGRQQAVFKISELATKVAANGEDHVEVEWIQKAKHDFELLNQRTRLLLAQQEERHAAALDVAMRRLALEHAAAIDKLRLNHEIQLTEWRHEESRRMKEVEAAMEADKSSVRLEMKHSIESTRIHQRVVVPAATAPSTPREDVVDADTIVRLKLDALRTRRMDALKKMGLIRISMTRTRLHVAWMRWSVHGGVVHARKRISCHSIATLLAQRRHQAARRRFQGWYLYTKLHHWQSIHSSVLSRIVAVERLRHVMHLRARTKVMRAFARWRGGNHVVGDGSREAAQLRQEVTMLHDELAKTKAETWRCKRQMLQQFKQSAM</sequence>
<evidence type="ECO:0000313" key="1">
    <source>
        <dbReference type="EMBL" id="ETV92629.1"/>
    </source>
</evidence>